<feature type="transmembrane region" description="Helical" evidence="6">
    <location>
        <begin position="6"/>
        <end position="29"/>
    </location>
</feature>
<keyword evidence="2" id="KW-0488">Methylation</keyword>
<dbReference type="PANTHER" id="PTHR30093:SF44">
    <property type="entry name" value="TYPE II SECRETION SYSTEM CORE PROTEIN G"/>
    <property type="match status" value="1"/>
</dbReference>
<dbReference type="PANTHER" id="PTHR30093">
    <property type="entry name" value="GENERAL SECRETION PATHWAY PROTEIN G"/>
    <property type="match status" value="1"/>
</dbReference>
<keyword evidence="4 6" id="KW-1133">Transmembrane helix</keyword>
<dbReference type="EMBL" id="LCJQ01000001">
    <property type="protein sequence ID" value="KKT82281.1"/>
    <property type="molecule type" value="Genomic_DNA"/>
</dbReference>
<dbReference type="PROSITE" id="PS00409">
    <property type="entry name" value="PROKAR_NTER_METHYL"/>
    <property type="match status" value="1"/>
</dbReference>
<dbReference type="GO" id="GO:0016020">
    <property type="term" value="C:membrane"/>
    <property type="evidence" value="ECO:0007669"/>
    <property type="project" value="UniProtKB-SubCell"/>
</dbReference>
<accession>A0A0G1KEX0</accession>
<comment type="subcellular location">
    <subcellularLocation>
        <location evidence="1">Membrane</location>
        <topology evidence="1">Single-pass membrane protein</topology>
    </subcellularLocation>
</comment>
<evidence type="ECO:0000256" key="4">
    <source>
        <dbReference type="ARBA" id="ARBA00022989"/>
    </source>
</evidence>
<evidence type="ECO:0000256" key="5">
    <source>
        <dbReference type="ARBA" id="ARBA00023136"/>
    </source>
</evidence>
<dbReference type="PRINTS" id="PR00885">
    <property type="entry name" value="BCTERIALGSPH"/>
</dbReference>
<dbReference type="Proteomes" id="UP000034595">
    <property type="component" value="Unassembled WGS sequence"/>
</dbReference>
<dbReference type="Gene3D" id="3.30.700.10">
    <property type="entry name" value="Glycoprotein, Type 4 Pilin"/>
    <property type="match status" value="1"/>
</dbReference>
<evidence type="ECO:0000313" key="7">
    <source>
        <dbReference type="EMBL" id="KKT82281.1"/>
    </source>
</evidence>
<dbReference type="InterPro" id="IPR045584">
    <property type="entry name" value="Pilin-like"/>
</dbReference>
<gene>
    <name evidence="7" type="ORF">UW78_C0001G0064</name>
</gene>
<evidence type="ECO:0000256" key="6">
    <source>
        <dbReference type="SAM" id="Phobius"/>
    </source>
</evidence>
<protein>
    <submittedName>
        <fullName evidence="7">Uncharacterized protein</fullName>
    </submittedName>
</protein>
<evidence type="ECO:0000256" key="3">
    <source>
        <dbReference type="ARBA" id="ARBA00022692"/>
    </source>
</evidence>
<dbReference type="NCBIfam" id="TIGR02532">
    <property type="entry name" value="IV_pilin_GFxxxE"/>
    <property type="match status" value="1"/>
</dbReference>
<dbReference type="GO" id="GO:0015628">
    <property type="term" value="P:protein secretion by the type II secretion system"/>
    <property type="evidence" value="ECO:0007669"/>
    <property type="project" value="InterPro"/>
</dbReference>
<proteinExistence type="predicted"/>
<keyword evidence="5 6" id="KW-0472">Membrane</keyword>
<reference evidence="7 8" key="1">
    <citation type="journal article" date="2015" name="Nature">
        <title>rRNA introns, odd ribosomes, and small enigmatic genomes across a large radiation of phyla.</title>
        <authorList>
            <person name="Brown C.T."/>
            <person name="Hug L.A."/>
            <person name="Thomas B.C."/>
            <person name="Sharon I."/>
            <person name="Castelle C.J."/>
            <person name="Singh A."/>
            <person name="Wilkins M.J."/>
            <person name="Williams K.H."/>
            <person name="Banfield J.F."/>
        </authorList>
    </citation>
    <scope>NUCLEOTIDE SEQUENCE [LARGE SCALE GENOMIC DNA]</scope>
</reference>
<comment type="caution">
    <text evidence="7">The sequence shown here is derived from an EMBL/GenBank/DDBJ whole genome shotgun (WGS) entry which is preliminary data.</text>
</comment>
<dbReference type="InterPro" id="IPR012902">
    <property type="entry name" value="N_methyl_site"/>
</dbReference>
<name>A0A0G1KEX0_9BACT</name>
<dbReference type="GO" id="GO:0015627">
    <property type="term" value="C:type II protein secretion system complex"/>
    <property type="evidence" value="ECO:0007669"/>
    <property type="project" value="InterPro"/>
</dbReference>
<keyword evidence="3 6" id="KW-0812">Transmembrane</keyword>
<dbReference type="InterPro" id="IPR002416">
    <property type="entry name" value="T2SS_protein-GspH"/>
</dbReference>
<dbReference type="SUPFAM" id="SSF54523">
    <property type="entry name" value="Pili subunits"/>
    <property type="match status" value="1"/>
</dbReference>
<evidence type="ECO:0000256" key="1">
    <source>
        <dbReference type="ARBA" id="ARBA00004167"/>
    </source>
</evidence>
<dbReference type="AlphaFoldDB" id="A0A0G1KEX0"/>
<dbReference type="Pfam" id="PF07963">
    <property type="entry name" value="N_methyl"/>
    <property type="match status" value="1"/>
</dbReference>
<organism evidence="7 8">
    <name type="scientific">Candidatus Azambacteria bacterium GW2011_GWA1_44_9</name>
    <dbReference type="NCBI Taxonomy" id="1618610"/>
    <lineage>
        <taxon>Bacteria</taxon>
        <taxon>Candidatus Azamiibacteriota</taxon>
    </lineage>
</organism>
<sequence length="148" mass="14640">MNKKGFTLIELLVVIAIIGILASVVLASLNSARAKGADAAIKANLANIRAQAEIMYDTNNNYSNLCTNAVVAGQTAGAAAALGGTVVNVLATAGTASTVVCHLAAANDAWAIASALKSNTANSWCVDSTGASKGITAGYLGASVTACP</sequence>
<evidence type="ECO:0000313" key="8">
    <source>
        <dbReference type="Proteomes" id="UP000034595"/>
    </source>
</evidence>
<evidence type="ECO:0000256" key="2">
    <source>
        <dbReference type="ARBA" id="ARBA00022481"/>
    </source>
</evidence>